<dbReference type="Proteomes" id="UP000807825">
    <property type="component" value="Unassembled WGS sequence"/>
</dbReference>
<protein>
    <submittedName>
        <fullName evidence="3">Glycosyltransferase</fullName>
    </submittedName>
</protein>
<organism evidence="3 4">
    <name type="scientific">Desulfomonile tiedjei</name>
    <dbReference type="NCBI Taxonomy" id="2358"/>
    <lineage>
        <taxon>Bacteria</taxon>
        <taxon>Pseudomonadati</taxon>
        <taxon>Thermodesulfobacteriota</taxon>
        <taxon>Desulfomonilia</taxon>
        <taxon>Desulfomonilales</taxon>
        <taxon>Desulfomonilaceae</taxon>
        <taxon>Desulfomonile</taxon>
    </lineage>
</organism>
<dbReference type="SUPFAM" id="SSF53756">
    <property type="entry name" value="UDP-Glycosyltransferase/glycogen phosphorylase"/>
    <property type="match status" value="1"/>
</dbReference>
<dbReference type="InterPro" id="IPR028098">
    <property type="entry name" value="Glyco_trans_4-like_N"/>
</dbReference>
<gene>
    <name evidence="3" type="ORF">HY912_21745</name>
</gene>
<dbReference type="EMBL" id="JACRDE010000569">
    <property type="protein sequence ID" value="MBI5252127.1"/>
    <property type="molecule type" value="Genomic_DNA"/>
</dbReference>
<feature type="domain" description="Glycosyltransferase subfamily 4-like N-terminal" evidence="2">
    <location>
        <begin position="17"/>
        <end position="126"/>
    </location>
</feature>
<reference evidence="3" key="1">
    <citation type="submission" date="2020-07" db="EMBL/GenBank/DDBJ databases">
        <title>Huge and variable diversity of episymbiotic CPR bacteria and DPANN archaea in groundwater ecosystems.</title>
        <authorList>
            <person name="He C.Y."/>
            <person name="Keren R."/>
            <person name="Whittaker M."/>
            <person name="Farag I.F."/>
            <person name="Doudna J."/>
            <person name="Cate J.H.D."/>
            <person name="Banfield J.F."/>
        </authorList>
    </citation>
    <scope>NUCLEOTIDE SEQUENCE</scope>
    <source>
        <strain evidence="3">NC_groundwater_1664_Pr3_B-0.1um_52_9</strain>
    </source>
</reference>
<dbReference type="GO" id="GO:0016757">
    <property type="term" value="F:glycosyltransferase activity"/>
    <property type="evidence" value="ECO:0007669"/>
    <property type="project" value="InterPro"/>
</dbReference>
<proteinExistence type="predicted"/>
<evidence type="ECO:0000313" key="3">
    <source>
        <dbReference type="EMBL" id="MBI5252127.1"/>
    </source>
</evidence>
<evidence type="ECO:0000259" key="1">
    <source>
        <dbReference type="Pfam" id="PF00534"/>
    </source>
</evidence>
<dbReference type="AlphaFoldDB" id="A0A9D6VAZ7"/>
<feature type="domain" description="Glycosyl transferase family 1" evidence="1">
    <location>
        <begin position="277"/>
        <end position="422"/>
    </location>
</feature>
<comment type="caution">
    <text evidence="3">The sequence shown here is derived from an EMBL/GenBank/DDBJ whole genome shotgun (WGS) entry which is preliminary data.</text>
</comment>
<sequence length="484" mass="54089">MKVLLTIHSFFPRHYHGTERHTLDLAKSLQKLGCDVVVLTANYDGDTLGRVLTEYVYEDVRVLALDIRLAGGSGFRFQYERPQIADILGRILCEEKPDLVHCCHLMHLGATVIGFAKAAKLPVVCSLTDFYGICWTTKLLTSLGSPCDGPLPDGINCFADFYVGASMRALGRFGNWVRYLGPFVPHFSWVMLEKCFNSWLGRRLELPAEDIRLRKERLLKYYQNVDVFLTASDCVKDTYISHGFPADRFKKIPFGIGQPDESEKVALGQRYAEVQKGAPLVFGFIGQIARHKGVHLLVKAFQRAHLPNAELHIYGDLNQDREAMNRILKAKDADPRIKCLGTFPGNEIYQKLSSIHVMCVPSQWAENAPLVLLNGLASKTILIVAPEKGLVEFVQDGASGLVFETNNVESLTIAMRDVSERRNCLLELSRSMAGYRQTGESYAQQICQIYQELLSQRKTSGGVEIVDTSQVPMALNQVPSRSGS</sequence>
<dbReference type="PANTHER" id="PTHR45947">
    <property type="entry name" value="SULFOQUINOVOSYL TRANSFERASE SQD2"/>
    <property type="match status" value="1"/>
</dbReference>
<dbReference type="Pfam" id="PF13439">
    <property type="entry name" value="Glyco_transf_4"/>
    <property type="match status" value="1"/>
</dbReference>
<dbReference type="InterPro" id="IPR050194">
    <property type="entry name" value="Glycosyltransferase_grp1"/>
</dbReference>
<dbReference type="Pfam" id="PF00534">
    <property type="entry name" value="Glycos_transf_1"/>
    <property type="match status" value="1"/>
</dbReference>
<name>A0A9D6VAZ7_9BACT</name>
<accession>A0A9D6VAZ7</accession>
<dbReference type="PANTHER" id="PTHR45947:SF3">
    <property type="entry name" value="SULFOQUINOVOSYL TRANSFERASE SQD2"/>
    <property type="match status" value="1"/>
</dbReference>
<dbReference type="Gene3D" id="3.40.50.2000">
    <property type="entry name" value="Glycogen Phosphorylase B"/>
    <property type="match status" value="3"/>
</dbReference>
<evidence type="ECO:0000313" key="4">
    <source>
        <dbReference type="Proteomes" id="UP000807825"/>
    </source>
</evidence>
<dbReference type="InterPro" id="IPR001296">
    <property type="entry name" value="Glyco_trans_1"/>
</dbReference>
<evidence type="ECO:0000259" key="2">
    <source>
        <dbReference type="Pfam" id="PF13439"/>
    </source>
</evidence>